<comment type="caution">
    <text evidence="2">The sequence shown here is derived from an EMBL/GenBank/DDBJ whole genome shotgun (WGS) entry which is preliminary data.</text>
</comment>
<accession>A0AAW1T087</accession>
<dbReference type="AlphaFoldDB" id="A0AAW1T087"/>
<protein>
    <submittedName>
        <fullName evidence="2">Uncharacterized protein</fullName>
    </submittedName>
</protein>
<keyword evidence="3" id="KW-1185">Reference proteome</keyword>
<dbReference type="Pfam" id="PF14559">
    <property type="entry name" value="TPR_19"/>
    <property type="match status" value="1"/>
</dbReference>
<sequence>MAAKEPNFSENLTGCFMTRVHWRRRLSEALAELQKEHEYGKMAAILHLLLQEEDEGSFEMHKHDRMSSVLAHAYEVLRTSPGACSTEQMKRFLRRTLAFVHHDEVREGLQIELASFIAEKQNLAEADDIAVAAATLSRSRLAPGPADPATVAFGGHMAFRQWQQDMKEDAVEVEAGGEWDPSSFEHDPVAWMSCGARMRELWKAAEQRFQESWKISAAAPDVGWKLAELYCKAGKPRQAIEVAEEGAEKVPTDADLQALFILLARACGLGSELREKVAQAHLHLLEDDPFCCSAVAGLLEAKAFLDKASMLDALIGHLDVCPKRDCFGWQGLADEIEQQHLDAQNQASQEESQATGPGLDLWRLVQHHRPFCQPLALSTILTRLLEHSKVAPDTSQAGQTPAPPQAHGSSELKTDETMEDVEDEHENAIGLREDVESGLEEVGPRMRCLAFMDAELGARLSGTLQAIGCNEDADAIAALAAFSKALFQEAAHPASAGAGGCLPTADTAGPSFRTAFGSVKRLPRPWWRTFPAYRRQQHQMAAAGAATARPADLGSSIA</sequence>
<dbReference type="Proteomes" id="UP001485043">
    <property type="component" value="Unassembled WGS sequence"/>
</dbReference>
<evidence type="ECO:0000313" key="2">
    <source>
        <dbReference type="EMBL" id="KAK9862371.1"/>
    </source>
</evidence>
<feature type="region of interest" description="Disordered" evidence="1">
    <location>
        <begin position="391"/>
        <end position="425"/>
    </location>
</feature>
<evidence type="ECO:0000313" key="3">
    <source>
        <dbReference type="Proteomes" id="UP001485043"/>
    </source>
</evidence>
<evidence type="ECO:0000256" key="1">
    <source>
        <dbReference type="SAM" id="MobiDB-lite"/>
    </source>
</evidence>
<dbReference type="EMBL" id="JALJOV010000616">
    <property type="protein sequence ID" value="KAK9862371.1"/>
    <property type="molecule type" value="Genomic_DNA"/>
</dbReference>
<name>A0AAW1T087_9CHLO</name>
<proteinExistence type="predicted"/>
<organism evidence="2 3">
    <name type="scientific">Apatococcus fuscideae</name>
    <dbReference type="NCBI Taxonomy" id="2026836"/>
    <lineage>
        <taxon>Eukaryota</taxon>
        <taxon>Viridiplantae</taxon>
        <taxon>Chlorophyta</taxon>
        <taxon>core chlorophytes</taxon>
        <taxon>Trebouxiophyceae</taxon>
        <taxon>Chlorellales</taxon>
        <taxon>Chlorellaceae</taxon>
        <taxon>Apatococcus</taxon>
    </lineage>
</organism>
<reference evidence="2 3" key="1">
    <citation type="journal article" date="2024" name="Nat. Commun.">
        <title>Phylogenomics reveals the evolutionary origins of lichenization in chlorophyte algae.</title>
        <authorList>
            <person name="Puginier C."/>
            <person name="Libourel C."/>
            <person name="Otte J."/>
            <person name="Skaloud P."/>
            <person name="Haon M."/>
            <person name="Grisel S."/>
            <person name="Petersen M."/>
            <person name="Berrin J.G."/>
            <person name="Delaux P.M."/>
            <person name="Dal Grande F."/>
            <person name="Keller J."/>
        </authorList>
    </citation>
    <scope>NUCLEOTIDE SEQUENCE [LARGE SCALE GENOMIC DNA]</scope>
    <source>
        <strain evidence="2 3">SAG 2523</strain>
    </source>
</reference>
<gene>
    <name evidence="2" type="ORF">WJX84_006492</name>
</gene>